<sequence>MKFFLSMLACLASASLVLAQETENPGLVGWNEVCGTIVGTKPCTNSLLRCCYLHPDFGVCRVKCPTFTSPPDPVTPVARK</sequence>
<evidence type="ECO:0000313" key="2">
    <source>
        <dbReference type="EMBL" id="KAF9528382.1"/>
    </source>
</evidence>
<feature type="signal peptide" evidence="1">
    <location>
        <begin position="1"/>
        <end position="19"/>
    </location>
</feature>
<dbReference type="AlphaFoldDB" id="A0A9P6EFZ7"/>
<dbReference type="Proteomes" id="UP000807306">
    <property type="component" value="Unassembled WGS sequence"/>
</dbReference>
<evidence type="ECO:0000313" key="3">
    <source>
        <dbReference type="Proteomes" id="UP000807306"/>
    </source>
</evidence>
<comment type="caution">
    <text evidence="2">The sequence shown here is derived from an EMBL/GenBank/DDBJ whole genome shotgun (WGS) entry which is preliminary data.</text>
</comment>
<feature type="chain" id="PRO_5040143171" description="Beta-defensin" evidence="1">
    <location>
        <begin position="20"/>
        <end position="80"/>
    </location>
</feature>
<dbReference type="OrthoDB" id="3054145at2759"/>
<dbReference type="EMBL" id="MU157853">
    <property type="protein sequence ID" value="KAF9528382.1"/>
    <property type="molecule type" value="Genomic_DNA"/>
</dbReference>
<reference evidence="2" key="1">
    <citation type="submission" date="2020-11" db="EMBL/GenBank/DDBJ databases">
        <authorList>
            <consortium name="DOE Joint Genome Institute"/>
            <person name="Ahrendt S."/>
            <person name="Riley R."/>
            <person name="Andreopoulos W."/>
            <person name="Labutti K."/>
            <person name="Pangilinan J."/>
            <person name="Ruiz-Duenas F.J."/>
            <person name="Barrasa J.M."/>
            <person name="Sanchez-Garcia M."/>
            <person name="Camarero S."/>
            <person name="Miyauchi S."/>
            <person name="Serrano A."/>
            <person name="Linde D."/>
            <person name="Babiker R."/>
            <person name="Drula E."/>
            <person name="Ayuso-Fernandez I."/>
            <person name="Pacheco R."/>
            <person name="Padilla G."/>
            <person name="Ferreira P."/>
            <person name="Barriuso J."/>
            <person name="Kellner H."/>
            <person name="Castanera R."/>
            <person name="Alfaro M."/>
            <person name="Ramirez L."/>
            <person name="Pisabarro A.G."/>
            <person name="Kuo A."/>
            <person name="Tritt A."/>
            <person name="Lipzen A."/>
            <person name="He G."/>
            <person name="Yan M."/>
            <person name="Ng V."/>
            <person name="Cullen D."/>
            <person name="Martin F."/>
            <person name="Rosso M.-N."/>
            <person name="Henrissat B."/>
            <person name="Hibbett D."/>
            <person name="Martinez A.T."/>
            <person name="Grigoriev I.V."/>
        </authorList>
    </citation>
    <scope>NUCLEOTIDE SEQUENCE</scope>
    <source>
        <strain evidence="2">CBS 506.95</strain>
    </source>
</reference>
<organism evidence="2 3">
    <name type="scientific">Crepidotus variabilis</name>
    <dbReference type="NCBI Taxonomy" id="179855"/>
    <lineage>
        <taxon>Eukaryota</taxon>
        <taxon>Fungi</taxon>
        <taxon>Dikarya</taxon>
        <taxon>Basidiomycota</taxon>
        <taxon>Agaricomycotina</taxon>
        <taxon>Agaricomycetes</taxon>
        <taxon>Agaricomycetidae</taxon>
        <taxon>Agaricales</taxon>
        <taxon>Agaricineae</taxon>
        <taxon>Crepidotaceae</taxon>
        <taxon>Crepidotus</taxon>
    </lineage>
</organism>
<evidence type="ECO:0008006" key="4">
    <source>
        <dbReference type="Google" id="ProtNLM"/>
    </source>
</evidence>
<proteinExistence type="predicted"/>
<evidence type="ECO:0000256" key="1">
    <source>
        <dbReference type="SAM" id="SignalP"/>
    </source>
</evidence>
<protein>
    <recommendedName>
        <fullName evidence="4">Beta-defensin</fullName>
    </recommendedName>
</protein>
<gene>
    <name evidence="2" type="ORF">CPB83DRAFT_345107</name>
</gene>
<keyword evidence="3" id="KW-1185">Reference proteome</keyword>
<name>A0A9P6EFZ7_9AGAR</name>
<keyword evidence="1" id="KW-0732">Signal</keyword>
<accession>A0A9P6EFZ7</accession>